<feature type="chain" id="PRO_5002830743" description="Beta-hexosaminidase bacterial type N-terminal domain-containing protein" evidence="3">
    <location>
        <begin position="30"/>
        <end position="161"/>
    </location>
</feature>
<dbReference type="SUPFAM" id="SSF55545">
    <property type="entry name" value="beta-N-acetylhexosaminidase-like domain"/>
    <property type="match status" value="1"/>
</dbReference>
<feature type="signal peptide" evidence="3">
    <location>
        <begin position="1"/>
        <end position="29"/>
    </location>
</feature>
<dbReference type="Proteomes" id="UP000003254">
    <property type="component" value="Unassembled WGS sequence"/>
</dbReference>
<keyword evidence="1" id="KW-0378">Hydrolase</keyword>
<sequence>MKKVRKYRKLLSSLLIFTLILSMGSGVFAAKSAGAFAKEADQYKIYPIPQSVTYGNSSFIMSEDVNVVAEEGIDKYTVNFLKEVLEKNDRTMNLSEDIVSGKTNILLGVKESGGVADTYVADHITRGTADLFEKNDPYLLSADTDSDGNEVIAIVGKDTDC</sequence>
<dbReference type="AlphaFoldDB" id="B5CS41"/>
<keyword evidence="2" id="KW-0326">Glycosidase</keyword>
<dbReference type="GO" id="GO:0016798">
    <property type="term" value="F:hydrolase activity, acting on glycosyl bonds"/>
    <property type="evidence" value="ECO:0007669"/>
    <property type="project" value="UniProtKB-KW"/>
</dbReference>
<dbReference type="HOGENOM" id="CLU_1647412_0_0_9"/>
<evidence type="ECO:0000259" key="4">
    <source>
        <dbReference type="Pfam" id="PF02838"/>
    </source>
</evidence>
<keyword evidence="6" id="KW-1185">Reference proteome</keyword>
<dbReference type="GO" id="GO:0005975">
    <property type="term" value="P:carbohydrate metabolic process"/>
    <property type="evidence" value="ECO:0007669"/>
    <property type="project" value="UniProtKB-ARBA"/>
</dbReference>
<evidence type="ECO:0000256" key="3">
    <source>
        <dbReference type="SAM" id="SignalP"/>
    </source>
</evidence>
<name>B5CS41_9FIRM</name>
<evidence type="ECO:0000313" key="5">
    <source>
        <dbReference type="EMBL" id="EDY31867.1"/>
    </source>
</evidence>
<dbReference type="InterPro" id="IPR029018">
    <property type="entry name" value="Hex-like_dom2"/>
</dbReference>
<reference evidence="5 6" key="1">
    <citation type="submission" date="2008-08" db="EMBL/GenBank/DDBJ databases">
        <title>Draft genome sequence of Ruminococcus lactaris ATCC 29176.</title>
        <authorList>
            <person name="Sudarsanam P."/>
            <person name="Ley R."/>
            <person name="Guruge J."/>
            <person name="Turnbaugh P.J."/>
            <person name="Mahowald M."/>
            <person name="Liep D."/>
            <person name="Gordon J."/>
        </authorList>
    </citation>
    <scope>NUCLEOTIDE SEQUENCE [LARGE SCALE GENOMIC DNA]</scope>
    <source>
        <strain evidence="5 6">ATCC 29176</strain>
    </source>
</reference>
<evidence type="ECO:0000256" key="2">
    <source>
        <dbReference type="ARBA" id="ARBA00023295"/>
    </source>
</evidence>
<dbReference type="InterPro" id="IPR015882">
    <property type="entry name" value="HEX_bac_N"/>
</dbReference>
<dbReference type="Pfam" id="PF02838">
    <property type="entry name" value="Glyco_hydro_20b"/>
    <property type="match status" value="1"/>
</dbReference>
<feature type="domain" description="Beta-hexosaminidase bacterial type N-terminal" evidence="4">
    <location>
        <begin position="43"/>
        <end position="159"/>
    </location>
</feature>
<proteinExistence type="predicted"/>
<evidence type="ECO:0000313" key="6">
    <source>
        <dbReference type="Proteomes" id="UP000003254"/>
    </source>
</evidence>
<organism evidence="5 6">
    <name type="scientific">[Ruminococcus] lactaris ATCC 29176</name>
    <dbReference type="NCBI Taxonomy" id="471875"/>
    <lineage>
        <taxon>Bacteria</taxon>
        <taxon>Bacillati</taxon>
        <taxon>Bacillota</taxon>
        <taxon>Clostridia</taxon>
        <taxon>Lachnospirales</taxon>
        <taxon>Lachnospiraceae</taxon>
        <taxon>Mediterraneibacter</taxon>
    </lineage>
</organism>
<accession>B5CS41</accession>
<reference evidence="5 6" key="2">
    <citation type="submission" date="2008-08" db="EMBL/GenBank/DDBJ databases">
        <authorList>
            <person name="Fulton L."/>
            <person name="Clifton S."/>
            <person name="Fulton B."/>
            <person name="Xu J."/>
            <person name="Minx P."/>
            <person name="Pepin K.H."/>
            <person name="Johnson M."/>
            <person name="Bhonagiri V."/>
            <person name="Nash W.E."/>
            <person name="Mardis E.R."/>
            <person name="Wilson R.K."/>
        </authorList>
    </citation>
    <scope>NUCLEOTIDE SEQUENCE [LARGE SCALE GENOMIC DNA]</scope>
    <source>
        <strain evidence="5 6">ATCC 29176</strain>
    </source>
</reference>
<dbReference type="RefSeq" id="WP_005609293.1">
    <property type="nucleotide sequence ID" value="NZ_DS990170.1"/>
</dbReference>
<gene>
    <name evidence="5" type="ORF">RUMLAC_02292</name>
</gene>
<protein>
    <recommendedName>
        <fullName evidence="4">Beta-hexosaminidase bacterial type N-terminal domain-containing protein</fullName>
    </recommendedName>
</protein>
<feature type="non-terminal residue" evidence="5">
    <location>
        <position position="161"/>
    </location>
</feature>
<evidence type="ECO:0000256" key="1">
    <source>
        <dbReference type="ARBA" id="ARBA00022801"/>
    </source>
</evidence>
<keyword evidence="3" id="KW-0732">Signal</keyword>
<dbReference type="Gene3D" id="3.30.379.10">
    <property type="entry name" value="Chitobiase/beta-hexosaminidase domain 2-like"/>
    <property type="match status" value="1"/>
</dbReference>
<dbReference type="EMBL" id="ABOU02000049">
    <property type="protein sequence ID" value="EDY31867.1"/>
    <property type="molecule type" value="Genomic_DNA"/>
</dbReference>
<comment type="caution">
    <text evidence="5">The sequence shown here is derived from an EMBL/GenBank/DDBJ whole genome shotgun (WGS) entry which is preliminary data.</text>
</comment>